<dbReference type="GO" id="GO:1990381">
    <property type="term" value="F:ubiquitin-specific protease binding"/>
    <property type="evidence" value="ECO:0007669"/>
    <property type="project" value="Ensembl"/>
</dbReference>
<name>A0A4X2JY36_VOMUR</name>
<dbReference type="SUPFAM" id="SSF50156">
    <property type="entry name" value="PDZ domain-like"/>
    <property type="match status" value="4"/>
</dbReference>
<dbReference type="Proteomes" id="UP000314987">
    <property type="component" value="Unassembled WGS sequence"/>
</dbReference>
<keyword evidence="5" id="KW-1185">Reference proteome</keyword>
<evidence type="ECO:0000259" key="3">
    <source>
        <dbReference type="PROSITE" id="PS50106"/>
    </source>
</evidence>
<dbReference type="GO" id="GO:0010754">
    <property type="term" value="P:negative regulation of cGMP-mediated signaling"/>
    <property type="evidence" value="ECO:0007669"/>
    <property type="project" value="Ensembl"/>
</dbReference>
<organism evidence="4 5">
    <name type="scientific">Vombatus ursinus</name>
    <name type="common">Common wombat</name>
    <dbReference type="NCBI Taxonomy" id="29139"/>
    <lineage>
        <taxon>Eukaryota</taxon>
        <taxon>Metazoa</taxon>
        <taxon>Chordata</taxon>
        <taxon>Craniata</taxon>
        <taxon>Vertebrata</taxon>
        <taxon>Euteleostomi</taxon>
        <taxon>Mammalia</taxon>
        <taxon>Metatheria</taxon>
        <taxon>Diprotodontia</taxon>
        <taxon>Vombatidae</taxon>
        <taxon>Vombatus</taxon>
    </lineage>
</organism>
<dbReference type="InterPro" id="IPR001478">
    <property type="entry name" value="PDZ"/>
</dbReference>
<dbReference type="InterPro" id="IPR036034">
    <property type="entry name" value="PDZ_sf"/>
</dbReference>
<dbReference type="GO" id="GO:0043495">
    <property type="term" value="F:protein-membrane adaptor activity"/>
    <property type="evidence" value="ECO:0007669"/>
    <property type="project" value="TreeGrafter"/>
</dbReference>
<dbReference type="GO" id="GO:0072659">
    <property type="term" value="P:protein localization to plasma membrane"/>
    <property type="evidence" value="ECO:0007669"/>
    <property type="project" value="TreeGrafter"/>
</dbReference>
<dbReference type="SMART" id="SM00228">
    <property type="entry name" value="PDZ"/>
    <property type="match status" value="4"/>
</dbReference>
<dbReference type="AlphaFoldDB" id="A0A4X2JY36"/>
<feature type="domain" description="PDZ" evidence="3">
    <location>
        <begin position="271"/>
        <end position="354"/>
    </location>
</feature>
<dbReference type="GeneTree" id="ENSGT00950000182849"/>
<dbReference type="Pfam" id="PF00595">
    <property type="entry name" value="PDZ"/>
    <property type="match status" value="4"/>
</dbReference>
<feature type="domain" description="PDZ" evidence="3">
    <location>
        <begin position="422"/>
        <end position="503"/>
    </location>
</feature>
<evidence type="ECO:0000256" key="2">
    <source>
        <dbReference type="SAM" id="MobiDB-lite"/>
    </source>
</evidence>
<proteinExistence type="predicted"/>
<dbReference type="GO" id="GO:0005102">
    <property type="term" value="F:signaling receptor binding"/>
    <property type="evidence" value="ECO:0007669"/>
    <property type="project" value="TreeGrafter"/>
</dbReference>
<reference evidence="4" key="3">
    <citation type="submission" date="2025-09" db="UniProtKB">
        <authorList>
            <consortium name="Ensembl"/>
        </authorList>
    </citation>
    <scope>IDENTIFICATION</scope>
</reference>
<dbReference type="OMA" id="AWIPTGA"/>
<dbReference type="CDD" id="cd06768">
    <property type="entry name" value="PDZ_NHERF-like"/>
    <property type="match status" value="3"/>
</dbReference>
<accession>A0A4X2JY36</accession>
<feature type="region of interest" description="Disordered" evidence="2">
    <location>
        <begin position="388"/>
        <end position="407"/>
    </location>
</feature>
<gene>
    <name evidence="4" type="primary">NHERF4</name>
</gene>
<reference evidence="5" key="1">
    <citation type="submission" date="2018-12" db="EMBL/GenBank/DDBJ databases">
        <authorList>
            <person name="Yazar S."/>
        </authorList>
    </citation>
    <scope>NUCLEOTIDE SEQUENCE [LARGE SCALE GENOMIC DNA]</scope>
</reference>
<dbReference type="PANTHER" id="PTHR14191">
    <property type="entry name" value="PDZ DOMAIN CONTAINING PROTEIN"/>
    <property type="match status" value="1"/>
</dbReference>
<dbReference type="GO" id="GO:0043296">
    <property type="term" value="C:apical junction complex"/>
    <property type="evidence" value="ECO:0007669"/>
    <property type="project" value="Ensembl"/>
</dbReference>
<dbReference type="GO" id="GO:0016324">
    <property type="term" value="C:apical plasma membrane"/>
    <property type="evidence" value="ECO:0007669"/>
    <property type="project" value="TreeGrafter"/>
</dbReference>
<dbReference type="GO" id="GO:0030251">
    <property type="term" value="F:guanylate cyclase inhibitor activity"/>
    <property type="evidence" value="ECO:0007669"/>
    <property type="project" value="Ensembl"/>
</dbReference>
<protein>
    <submittedName>
        <fullName evidence="4">NHERF family PDZ scaffold protein 4</fullName>
    </submittedName>
</protein>
<feature type="compositionally biased region" description="Polar residues" evidence="2">
    <location>
        <begin position="396"/>
        <end position="407"/>
    </location>
</feature>
<reference evidence="4" key="2">
    <citation type="submission" date="2025-08" db="UniProtKB">
        <authorList>
            <consortium name="Ensembl"/>
        </authorList>
    </citation>
    <scope>IDENTIFICATION</scope>
</reference>
<dbReference type="PROSITE" id="PS50106">
    <property type="entry name" value="PDZ"/>
    <property type="match status" value="4"/>
</dbReference>
<dbReference type="GO" id="GO:0005903">
    <property type="term" value="C:brush border"/>
    <property type="evidence" value="ECO:0007669"/>
    <property type="project" value="Ensembl"/>
</dbReference>
<keyword evidence="1" id="KW-0677">Repeat</keyword>
<sequence length="526" mass="56706">MCVPCPHPTLSPPDLQDTATLNLKFKFNPKLGIDNPALSLADDHDHLDSWGLQRPRFCLLSKEVGGTFGFCLHEELGQTGHIVRKVEPGTSAQRQGLQDGDRILGVNGDIVEHEDYYGVIRRIRASGPRVLLIVLAGNMEEVARAHRTDGARLCPVLDSGVRPRLCHVAKDEGGFGFSITHGKRGFFWLTLSCGGAAERAGIPPGARLLEVNGISVENFSHSQLSRKLRQSGDQVALLVAGPEVEEQCRQLGLPLAAPLAEGWALPARPRQLHIEKGPKGFGFLLREEKGPNGQLGQFLWEVDPGLPADQAGMRAGDRLVAVAGDSVEGLDHEEAVTRIRAQGCHLSLIVVDPDADSFYSMVRLSPLLFLEDASPQADDLASSQKLPLVTEEEDQASSATDLASPLEVSTSLDRPALPSFRQCLLSPGPNGGYGFRLSCRADKADIIISQVTPGGSAFQAGLCMGDVILELNGQSVSRENVLEVMQQLSDAKPPLHLRLAAQGRRGIETCSSLEPGKDWSLPSERL</sequence>
<evidence type="ECO:0000313" key="5">
    <source>
        <dbReference type="Proteomes" id="UP000314987"/>
    </source>
</evidence>
<feature type="domain" description="PDZ" evidence="3">
    <location>
        <begin position="165"/>
        <end position="243"/>
    </location>
</feature>
<evidence type="ECO:0000313" key="4">
    <source>
        <dbReference type="Ensembl" id="ENSVURP00010004603.1"/>
    </source>
</evidence>
<dbReference type="InterPro" id="IPR051067">
    <property type="entry name" value="NHER"/>
</dbReference>
<dbReference type="PANTHER" id="PTHR14191:SF20">
    <property type="entry name" value="NA(+)_H(+) EXCHANGE REGULATORY COFACTOR NHE-RF4"/>
    <property type="match status" value="1"/>
</dbReference>
<dbReference type="Gene3D" id="2.30.42.10">
    <property type="match status" value="4"/>
</dbReference>
<dbReference type="STRING" id="29139.ENSVURP00010004603"/>
<dbReference type="Ensembl" id="ENSVURT00010005231.1">
    <property type="protein sequence ID" value="ENSVURP00010004603.1"/>
    <property type="gene ID" value="ENSVURG00010003654.1"/>
</dbReference>
<evidence type="ECO:0000256" key="1">
    <source>
        <dbReference type="ARBA" id="ARBA00022737"/>
    </source>
</evidence>
<feature type="domain" description="PDZ" evidence="3">
    <location>
        <begin position="57"/>
        <end position="138"/>
    </location>
</feature>